<dbReference type="EMBL" id="JARBHB010000009">
    <property type="protein sequence ID" value="KAJ8875443.1"/>
    <property type="molecule type" value="Genomic_DNA"/>
</dbReference>
<name>A0ABQ9GTT2_9NEOP</name>
<comment type="caution">
    <text evidence="2">The sequence shown here is derived from an EMBL/GenBank/DDBJ whole genome shotgun (WGS) entry which is preliminary data.</text>
</comment>
<keyword evidence="3" id="KW-1185">Reference proteome</keyword>
<dbReference type="Proteomes" id="UP001159363">
    <property type="component" value="Chromosome 8"/>
</dbReference>
<organism evidence="2 3">
    <name type="scientific">Dryococelus australis</name>
    <dbReference type="NCBI Taxonomy" id="614101"/>
    <lineage>
        <taxon>Eukaryota</taxon>
        <taxon>Metazoa</taxon>
        <taxon>Ecdysozoa</taxon>
        <taxon>Arthropoda</taxon>
        <taxon>Hexapoda</taxon>
        <taxon>Insecta</taxon>
        <taxon>Pterygota</taxon>
        <taxon>Neoptera</taxon>
        <taxon>Polyneoptera</taxon>
        <taxon>Phasmatodea</taxon>
        <taxon>Verophasmatodea</taxon>
        <taxon>Anareolatae</taxon>
        <taxon>Phasmatidae</taxon>
        <taxon>Eurycanthinae</taxon>
        <taxon>Dryococelus</taxon>
    </lineage>
</organism>
<evidence type="ECO:0000256" key="1">
    <source>
        <dbReference type="SAM" id="MobiDB-lite"/>
    </source>
</evidence>
<feature type="region of interest" description="Disordered" evidence="1">
    <location>
        <begin position="36"/>
        <end position="55"/>
    </location>
</feature>
<reference evidence="2 3" key="1">
    <citation type="submission" date="2023-02" db="EMBL/GenBank/DDBJ databases">
        <title>LHISI_Scaffold_Assembly.</title>
        <authorList>
            <person name="Stuart O.P."/>
            <person name="Cleave R."/>
            <person name="Magrath M.J.L."/>
            <person name="Mikheyev A.S."/>
        </authorList>
    </citation>
    <scope>NUCLEOTIDE SEQUENCE [LARGE SCALE GENOMIC DNA]</scope>
    <source>
        <strain evidence="2">Daus_M_001</strain>
        <tissue evidence="2">Leg muscle</tissue>
    </source>
</reference>
<feature type="compositionally biased region" description="Low complexity" evidence="1">
    <location>
        <begin position="38"/>
        <end position="53"/>
    </location>
</feature>
<sequence length="189" mass="20695">MEWKTYNLQETAIHPTKRSHTPDFCQTNPSQLAPHALQSAPHAPQSAPHAPQSGGSALPCTWPRCLVGGAETEHSCGGIGNNVRSLGCTLNHSTCCDQRGRFIKNQYGPIRSLTWPCVPTLHRMWERARALQVSAGPPFYITGTLLPQRGGRSVRDLGHPVGCQLDCGGEEKLTPSPLFTHQTYFMLQS</sequence>
<proteinExistence type="predicted"/>
<evidence type="ECO:0000313" key="3">
    <source>
        <dbReference type="Proteomes" id="UP001159363"/>
    </source>
</evidence>
<evidence type="ECO:0000313" key="2">
    <source>
        <dbReference type="EMBL" id="KAJ8875443.1"/>
    </source>
</evidence>
<accession>A0ABQ9GTT2</accession>
<feature type="compositionally biased region" description="Polar residues" evidence="1">
    <location>
        <begin position="1"/>
        <end position="10"/>
    </location>
</feature>
<protein>
    <submittedName>
        <fullName evidence="2">Uncharacterized protein</fullName>
    </submittedName>
</protein>
<feature type="region of interest" description="Disordered" evidence="1">
    <location>
        <begin position="1"/>
        <end position="31"/>
    </location>
</feature>
<gene>
    <name evidence="2" type="ORF">PR048_023338</name>
</gene>